<keyword evidence="2" id="KW-0472">Membrane</keyword>
<dbReference type="Proteomes" id="UP001055115">
    <property type="component" value="Unassembled WGS sequence"/>
</dbReference>
<reference evidence="3 4" key="1">
    <citation type="submission" date="2022-03" db="EMBL/GenBank/DDBJ databases">
        <title>Genome data of Colletotrichum spp.</title>
        <authorList>
            <person name="Utami Y.D."/>
            <person name="Hiruma K."/>
        </authorList>
    </citation>
    <scope>NUCLEOTIDE SEQUENCE [LARGE SCALE GENOMIC DNA]</scope>
    <source>
        <strain evidence="3 4">MAFF 239500</strain>
    </source>
</reference>
<name>A0AA37P5B0_9PEZI</name>
<evidence type="ECO:0000256" key="2">
    <source>
        <dbReference type="SAM" id="Phobius"/>
    </source>
</evidence>
<sequence>MPPYEAYRAHLARRYTESDASANTCSDHGRIVVALAVVSVLCAIGFFLAALYCIRFWKARLASEADLDSLNLTKQELAEVIKIRDVQCGEVRRLHKIAARYVLLHGRLPQGVLEQIAEENERASADEERAPAHSFPRDGPLPRHEDVFVVGSDEDEEDETRVRDSGVTNVSVFETDSAAPRVATTGVMHTAAQVSSA</sequence>
<feature type="region of interest" description="Disordered" evidence="1">
    <location>
        <begin position="174"/>
        <end position="197"/>
    </location>
</feature>
<keyword evidence="2" id="KW-0812">Transmembrane</keyword>
<evidence type="ECO:0000313" key="3">
    <source>
        <dbReference type="EMBL" id="GKT43296.1"/>
    </source>
</evidence>
<evidence type="ECO:0000256" key="1">
    <source>
        <dbReference type="SAM" id="MobiDB-lite"/>
    </source>
</evidence>
<dbReference type="RefSeq" id="XP_049125646.1">
    <property type="nucleotide sequence ID" value="XM_049269689.1"/>
</dbReference>
<protein>
    <submittedName>
        <fullName evidence="3">Uncharacterized protein</fullName>
    </submittedName>
</protein>
<gene>
    <name evidence="3" type="ORF">ColSpa_03477</name>
</gene>
<organism evidence="3 4">
    <name type="scientific">Colletotrichum spaethianum</name>
    <dbReference type="NCBI Taxonomy" id="700344"/>
    <lineage>
        <taxon>Eukaryota</taxon>
        <taxon>Fungi</taxon>
        <taxon>Dikarya</taxon>
        <taxon>Ascomycota</taxon>
        <taxon>Pezizomycotina</taxon>
        <taxon>Sordariomycetes</taxon>
        <taxon>Hypocreomycetidae</taxon>
        <taxon>Glomerellales</taxon>
        <taxon>Glomerellaceae</taxon>
        <taxon>Colletotrichum</taxon>
        <taxon>Colletotrichum spaethianum species complex</taxon>
    </lineage>
</organism>
<feature type="compositionally biased region" description="Basic and acidic residues" evidence="1">
    <location>
        <begin position="120"/>
        <end position="131"/>
    </location>
</feature>
<keyword evidence="4" id="KW-1185">Reference proteome</keyword>
<proteinExistence type="predicted"/>
<evidence type="ECO:0000313" key="4">
    <source>
        <dbReference type="Proteomes" id="UP001055115"/>
    </source>
</evidence>
<keyword evidence="2" id="KW-1133">Transmembrane helix</keyword>
<dbReference type="EMBL" id="BQXU01000007">
    <property type="protein sequence ID" value="GKT43296.1"/>
    <property type="molecule type" value="Genomic_DNA"/>
</dbReference>
<accession>A0AA37P5B0</accession>
<feature type="region of interest" description="Disordered" evidence="1">
    <location>
        <begin position="120"/>
        <end position="145"/>
    </location>
</feature>
<dbReference type="AlphaFoldDB" id="A0AA37P5B0"/>
<comment type="caution">
    <text evidence="3">The sequence shown here is derived from an EMBL/GenBank/DDBJ whole genome shotgun (WGS) entry which is preliminary data.</text>
</comment>
<dbReference type="GeneID" id="73324279"/>
<feature type="transmembrane region" description="Helical" evidence="2">
    <location>
        <begin position="31"/>
        <end position="54"/>
    </location>
</feature>